<keyword evidence="3" id="KW-1185">Reference proteome</keyword>
<feature type="chain" id="PRO_5022077360" description="Secreted protein" evidence="1">
    <location>
        <begin position="26"/>
        <end position="157"/>
    </location>
</feature>
<comment type="caution">
    <text evidence="2">The sequence shown here is derived from an EMBL/GenBank/DDBJ whole genome shotgun (WGS) entry which is preliminary data.</text>
</comment>
<evidence type="ECO:0008006" key="4">
    <source>
        <dbReference type="Google" id="ProtNLM"/>
    </source>
</evidence>
<reference evidence="2 3" key="1">
    <citation type="submission" date="2019-06" db="EMBL/GenBank/DDBJ databases">
        <title>Sequencing the genomes of 1000 actinobacteria strains.</title>
        <authorList>
            <person name="Klenk H.-P."/>
        </authorList>
    </citation>
    <scope>NUCLEOTIDE SEQUENCE [LARGE SCALE GENOMIC DNA]</scope>
    <source>
        <strain evidence="2 3">DSM 18607</strain>
    </source>
</reference>
<gene>
    <name evidence="2" type="ORF">FB458_0036</name>
</gene>
<dbReference type="AlphaFoldDB" id="A0A542DV64"/>
<name>A0A542DV64_9MICO</name>
<dbReference type="EMBL" id="VFMN01000001">
    <property type="protein sequence ID" value="TQJ06991.1"/>
    <property type="molecule type" value="Genomic_DNA"/>
</dbReference>
<feature type="signal peptide" evidence="1">
    <location>
        <begin position="1"/>
        <end position="25"/>
    </location>
</feature>
<accession>A0A542DV64</accession>
<sequence length="157" mass="17498">MKPRRLIAPLVALAAVVFTAVPAQAANATSYGFACSASNHWIRQNWPNIRTDYSTAQNVWFDTDLYRWNGSQWAFWQSSGWMGGASTSSGRRALGYLAGSPYYFLYGTTRNVAPLLGWTFTQLPSGYYRTVEFYSTPSGSWSTWSHVQGASDAHCQI</sequence>
<proteinExistence type="predicted"/>
<evidence type="ECO:0000256" key="1">
    <source>
        <dbReference type="SAM" id="SignalP"/>
    </source>
</evidence>
<evidence type="ECO:0000313" key="3">
    <source>
        <dbReference type="Proteomes" id="UP000317893"/>
    </source>
</evidence>
<protein>
    <recommendedName>
        <fullName evidence="4">Secreted protein</fullName>
    </recommendedName>
</protein>
<evidence type="ECO:0000313" key="2">
    <source>
        <dbReference type="EMBL" id="TQJ06991.1"/>
    </source>
</evidence>
<dbReference type="Proteomes" id="UP000317893">
    <property type="component" value="Unassembled WGS sequence"/>
</dbReference>
<organism evidence="2 3">
    <name type="scientific">Lapillicoccus jejuensis</name>
    <dbReference type="NCBI Taxonomy" id="402171"/>
    <lineage>
        <taxon>Bacteria</taxon>
        <taxon>Bacillati</taxon>
        <taxon>Actinomycetota</taxon>
        <taxon>Actinomycetes</taxon>
        <taxon>Micrococcales</taxon>
        <taxon>Intrasporangiaceae</taxon>
        <taxon>Lapillicoccus</taxon>
    </lineage>
</organism>
<dbReference type="RefSeq" id="WP_141845724.1">
    <property type="nucleotide sequence ID" value="NZ_BAAAPR010000018.1"/>
</dbReference>
<keyword evidence="1" id="KW-0732">Signal</keyword>